<evidence type="ECO:0000256" key="3">
    <source>
        <dbReference type="SAM" id="SignalP"/>
    </source>
</evidence>
<sequence>MRRAAVLVAILLSHTFTICVRAGGYDERGLTDRTLDQIGGPSGVKRGAVEESGRLDPATLRSRWEAAARGDAPESKPAASAVPEEERLAKPSDEIGRAPAGNETNRTMAPAGNETNRTNTTEESVTGGEDSSPRGEGEASPTESIEDLEAEDLRPAMDAAEARAKQAREADELERLADEAREEFGSSMCKRSESALISEPLAFFGDEDMRPGYLVSFGDSKDAEIVTKWCYSSGVRHLDTNVFQLMNDPLYRYTVHQPWELYPDEFGWKTPENRGHAAAICFDQKYNRTRWVYWLVYGMAPDPPYHQPYNTSHKYEGVPPNTIERVGHLLTLTIKHHGPWIEAVTLASNSWDLSRIVENKFEFHESEWIANATAVISEIKRHSKSIILRTSTLDYRYQHKSAFLSDRLNCAMRKLSRTLKIPLVDVDECLLGVPSHRRVINGDKLHQSTLCSVLIAGCVRAEVERSGFGMWYGWAFRDEGDSGDAKSVWLPSFRRWRQIG</sequence>
<reference evidence="4 5" key="1">
    <citation type="journal article" date="2009" name="Science">
        <title>Green evolution and dynamic adaptations revealed by genomes of the marine picoeukaryotes Micromonas.</title>
        <authorList>
            <person name="Worden A.Z."/>
            <person name="Lee J.H."/>
            <person name="Mock T."/>
            <person name="Rouze P."/>
            <person name="Simmons M.P."/>
            <person name="Aerts A.L."/>
            <person name="Allen A.E."/>
            <person name="Cuvelier M.L."/>
            <person name="Derelle E."/>
            <person name="Everett M.V."/>
            <person name="Foulon E."/>
            <person name="Grimwood J."/>
            <person name="Gundlach H."/>
            <person name="Henrissat B."/>
            <person name="Napoli C."/>
            <person name="McDonald S.M."/>
            <person name="Parker M.S."/>
            <person name="Rombauts S."/>
            <person name="Salamov A."/>
            <person name="Von Dassow P."/>
            <person name="Badger J.H."/>
            <person name="Coutinho P.M."/>
            <person name="Demir E."/>
            <person name="Dubchak I."/>
            <person name="Gentemann C."/>
            <person name="Eikrem W."/>
            <person name="Gready J.E."/>
            <person name="John U."/>
            <person name="Lanier W."/>
            <person name="Lindquist E.A."/>
            <person name="Lucas S."/>
            <person name="Mayer K.F."/>
            <person name="Moreau H."/>
            <person name="Not F."/>
            <person name="Otillar R."/>
            <person name="Panaud O."/>
            <person name="Pangilinan J."/>
            <person name="Paulsen I."/>
            <person name="Piegu B."/>
            <person name="Poliakov A."/>
            <person name="Robbens S."/>
            <person name="Schmutz J."/>
            <person name="Toulza E."/>
            <person name="Wyss T."/>
            <person name="Zelensky A."/>
            <person name="Zhou K."/>
            <person name="Armbrust E.V."/>
            <person name="Bhattacharya D."/>
            <person name="Goodenough U.W."/>
            <person name="Van de Peer Y."/>
            <person name="Grigoriev I.V."/>
        </authorList>
    </citation>
    <scope>NUCLEOTIDE SEQUENCE [LARGE SCALE GENOMIC DNA]</scope>
    <source>
        <strain evidence="5">RCC299 / NOUM17</strain>
    </source>
</reference>
<feature type="compositionally biased region" description="Low complexity" evidence="2">
    <location>
        <begin position="113"/>
        <end position="123"/>
    </location>
</feature>
<feature type="compositionally biased region" description="Basic and acidic residues" evidence="2">
    <location>
        <begin position="62"/>
        <end position="74"/>
    </location>
</feature>
<dbReference type="GeneID" id="8245603"/>
<accession>C1FGB2</accession>
<evidence type="ECO:0000256" key="1">
    <source>
        <dbReference type="SAM" id="Coils"/>
    </source>
</evidence>
<evidence type="ECO:0000313" key="5">
    <source>
        <dbReference type="Proteomes" id="UP000002009"/>
    </source>
</evidence>
<evidence type="ECO:0000313" key="4">
    <source>
        <dbReference type="EMBL" id="ACO69227.1"/>
    </source>
</evidence>
<proteinExistence type="predicted"/>
<keyword evidence="5" id="KW-1185">Reference proteome</keyword>
<feature type="compositionally biased region" description="Basic and acidic residues" evidence="2">
    <location>
        <begin position="84"/>
        <end position="96"/>
    </location>
</feature>
<name>C1FGB2_MICCC</name>
<keyword evidence="1" id="KW-0175">Coiled coil</keyword>
<dbReference type="AlphaFoldDB" id="C1FGB2"/>
<dbReference type="RefSeq" id="XP_002507969.1">
    <property type="nucleotide sequence ID" value="XM_002507923.1"/>
</dbReference>
<keyword evidence="3" id="KW-0732">Signal</keyword>
<dbReference type="EMBL" id="CP001575">
    <property type="protein sequence ID" value="ACO69227.1"/>
    <property type="molecule type" value="Genomic_DNA"/>
</dbReference>
<feature type="signal peptide" evidence="3">
    <location>
        <begin position="1"/>
        <end position="22"/>
    </location>
</feature>
<dbReference type="KEGG" id="mis:MICPUN_60799"/>
<organism evidence="4 5">
    <name type="scientific">Micromonas commoda (strain RCC299 / NOUM17 / CCMP2709)</name>
    <name type="common">Picoplanktonic green alga</name>
    <dbReference type="NCBI Taxonomy" id="296587"/>
    <lineage>
        <taxon>Eukaryota</taxon>
        <taxon>Viridiplantae</taxon>
        <taxon>Chlorophyta</taxon>
        <taxon>Mamiellophyceae</taxon>
        <taxon>Mamiellales</taxon>
        <taxon>Mamiellaceae</taxon>
        <taxon>Micromonas</taxon>
    </lineage>
</organism>
<protein>
    <submittedName>
        <fullName evidence="4">Uncharacterized protein</fullName>
    </submittedName>
</protein>
<feature type="coiled-coil region" evidence="1">
    <location>
        <begin position="156"/>
        <end position="183"/>
    </location>
</feature>
<dbReference type="Proteomes" id="UP000002009">
    <property type="component" value="Chromosome 8"/>
</dbReference>
<feature type="region of interest" description="Disordered" evidence="2">
    <location>
        <begin position="36"/>
        <end position="149"/>
    </location>
</feature>
<evidence type="ECO:0000256" key="2">
    <source>
        <dbReference type="SAM" id="MobiDB-lite"/>
    </source>
</evidence>
<gene>
    <name evidence="4" type="ORF">MICPUN_60799</name>
</gene>
<dbReference type="InParanoid" id="C1FGB2"/>
<feature type="chain" id="PRO_5002907392" evidence="3">
    <location>
        <begin position="23"/>
        <end position="500"/>
    </location>
</feature>
<dbReference type="SUPFAM" id="SSF52266">
    <property type="entry name" value="SGNH hydrolase"/>
    <property type="match status" value="1"/>
</dbReference>